<dbReference type="EMBL" id="CP120956">
    <property type="protein sequence ID" value="WFF79190.1"/>
    <property type="molecule type" value="Genomic_DNA"/>
</dbReference>
<dbReference type="RefSeq" id="WP_277848662.1">
    <property type="nucleotide sequence ID" value="NZ_CP120956.1"/>
</dbReference>
<protein>
    <submittedName>
        <fullName evidence="1">Uncharacterized protein</fullName>
    </submittedName>
</protein>
<evidence type="ECO:0000313" key="2">
    <source>
        <dbReference type="Proteomes" id="UP001219066"/>
    </source>
</evidence>
<dbReference type="Proteomes" id="UP001219066">
    <property type="component" value="Chromosome"/>
</dbReference>
<proteinExistence type="predicted"/>
<evidence type="ECO:0000313" key="1">
    <source>
        <dbReference type="EMBL" id="WFF79190.1"/>
    </source>
</evidence>
<reference evidence="1" key="1">
    <citation type="submission" date="2023-03" db="EMBL/GenBank/DDBJ databases">
        <title>Synergistic degradation of erythromycin by symbiotic bacteria Ery-6A and Ery-6B and application in simulated water remediation.</title>
        <authorList>
            <person name="Xu S."/>
        </authorList>
    </citation>
    <scope>NUCLEOTIDE SEQUENCE</scope>
    <source>
        <strain evidence="1">Ery-6A</strain>
    </source>
</reference>
<gene>
    <name evidence="1" type="ORF">PYR84_19875</name>
</gene>
<dbReference type="AlphaFoldDB" id="A0AAX3SGK2"/>
<accession>A0AAX3SGK2</accession>
<name>A0AAX3SGK2_9BURK</name>
<organism evidence="1 2">
    <name type="scientific">Delftia tsuruhatensis</name>
    <dbReference type="NCBI Taxonomy" id="180282"/>
    <lineage>
        <taxon>Bacteria</taxon>
        <taxon>Pseudomonadati</taxon>
        <taxon>Pseudomonadota</taxon>
        <taxon>Betaproteobacteria</taxon>
        <taxon>Burkholderiales</taxon>
        <taxon>Comamonadaceae</taxon>
        <taxon>Delftia</taxon>
    </lineage>
</organism>
<sequence length="122" mass="13431">MYVYYDSLSIHNACAQALGTELGELIGLRIEELAEYEVNDLSSLIKILVLEPSDALTAVDAELGFSLLGRHCDVAESHQDWFELTLVLSDDGFGVVIYVPKHADLAPQLMAYCASQVRARSQ</sequence>